<evidence type="ECO:0000256" key="1">
    <source>
        <dbReference type="SAM" id="MobiDB-lite"/>
    </source>
</evidence>
<name>A0A917RW04_9NOCA</name>
<gene>
    <name evidence="2" type="ORF">GCM10011588_56610</name>
</gene>
<evidence type="ECO:0000313" key="2">
    <source>
        <dbReference type="EMBL" id="GGL34524.1"/>
    </source>
</evidence>
<sequence length="79" mass="9034">MRAQPTAGKGDRHVGDSEPYGDQGTVVRRERDRYQRWFRQRMKRAVRTRLDVAAGRSGTVIGEDLFADADPAARREFGR</sequence>
<dbReference type="EMBL" id="BMMH01000016">
    <property type="protein sequence ID" value="GGL34524.1"/>
    <property type="molecule type" value="Genomic_DNA"/>
</dbReference>
<organism evidence="2 3">
    <name type="scientific">Nocardia jinanensis</name>
    <dbReference type="NCBI Taxonomy" id="382504"/>
    <lineage>
        <taxon>Bacteria</taxon>
        <taxon>Bacillati</taxon>
        <taxon>Actinomycetota</taxon>
        <taxon>Actinomycetes</taxon>
        <taxon>Mycobacteriales</taxon>
        <taxon>Nocardiaceae</taxon>
        <taxon>Nocardia</taxon>
    </lineage>
</organism>
<feature type="region of interest" description="Disordered" evidence="1">
    <location>
        <begin position="1"/>
        <end position="29"/>
    </location>
</feature>
<accession>A0A917RW04</accession>
<keyword evidence="3" id="KW-1185">Reference proteome</keyword>
<dbReference type="Proteomes" id="UP000638263">
    <property type="component" value="Unassembled WGS sequence"/>
</dbReference>
<dbReference type="AlphaFoldDB" id="A0A917RW04"/>
<proteinExistence type="predicted"/>
<evidence type="ECO:0000313" key="3">
    <source>
        <dbReference type="Proteomes" id="UP000638263"/>
    </source>
</evidence>
<reference evidence="2" key="2">
    <citation type="submission" date="2020-09" db="EMBL/GenBank/DDBJ databases">
        <authorList>
            <person name="Sun Q."/>
            <person name="Zhou Y."/>
        </authorList>
    </citation>
    <scope>NUCLEOTIDE SEQUENCE</scope>
    <source>
        <strain evidence="2">CGMCC 4.3508</strain>
    </source>
</reference>
<protein>
    <submittedName>
        <fullName evidence="2">Uncharacterized protein</fullName>
    </submittedName>
</protein>
<reference evidence="2" key="1">
    <citation type="journal article" date="2014" name="Int. J. Syst. Evol. Microbiol.">
        <title>Complete genome sequence of Corynebacterium casei LMG S-19264T (=DSM 44701T), isolated from a smear-ripened cheese.</title>
        <authorList>
            <consortium name="US DOE Joint Genome Institute (JGI-PGF)"/>
            <person name="Walter F."/>
            <person name="Albersmeier A."/>
            <person name="Kalinowski J."/>
            <person name="Ruckert C."/>
        </authorList>
    </citation>
    <scope>NUCLEOTIDE SEQUENCE</scope>
    <source>
        <strain evidence="2">CGMCC 4.3508</strain>
    </source>
</reference>
<comment type="caution">
    <text evidence="2">The sequence shown here is derived from an EMBL/GenBank/DDBJ whole genome shotgun (WGS) entry which is preliminary data.</text>
</comment>